<name>E0U980_GLOV7</name>
<evidence type="ECO:0000313" key="2">
    <source>
        <dbReference type="EMBL" id="ADN17338.1"/>
    </source>
</evidence>
<dbReference type="HOGENOM" id="CLU_1802923_0_0_3"/>
<evidence type="ECO:0000256" key="1">
    <source>
        <dbReference type="SAM" id="MobiDB-lite"/>
    </source>
</evidence>
<gene>
    <name evidence="2" type="ordered locus">Cyan7822_5463</name>
</gene>
<accession>E0U980</accession>
<proteinExistence type="predicted"/>
<dbReference type="RefSeq" id="WP_013325376.1">
    <property type="nucleotide sequence ID" value="NC_014501.1"/>
</dbReference>
<dbReference type="Proteomes" id="UP000008206">
    <property type="component" value="Chromosome"/>
</dbReference>
<keyword evidence="3" id="KW-1185">Reference proteome</keyword>
<dbReference type="EMBL" id="CP002198">
    <property type="protein sequence ID" value="ADN17338.1"/>
    <property type="molecule type" value="Genomic_DNA"/>
</dbReference>
<reference evidence="3" key="1">
    <citation type="journal article" date="2011" name="MBio">
        <title>Novel metabolic attributes of the genus Cyanothece, comprising a group of unicellular nitrogen-fixing Cyanobacteria.</title>
        <authorList>
            <person name="Bandyopadhyay A."/>
            <person name="Elvitigala T."/>
            <person name="Welsh E."/>
            <person name="Stockel J."/>
            <person name="Liberton M."/>
            <person name="Min H."/>
            <person name="Sherman L.A."/>
            <person name="Pakrasi H.B."/>
        </authorList>
    </citation>
    <scope>NUCLEOTIDE SEQUENCE [LARGE SCALE GENOMIC DNA]</scope>
    <source>
        <strain evidence="3">PCC 7822</strain>
    </source>
</reference>
<sequence length="126" mass="13894">MISKNLASLLQRHPQLKNSIEEGQFLTGYTDGSTNGKTVSVFVFRSSWHHFCIQATACGSLPPGEVVVVTDNSLFNLTNEWKAYSLKDEKNHSKGATSATHNNHKSGSRLTSLAVEIAQKQYVNKN</sequence>
<dbReference type="KEGG" id="cyj:Cyan7822_5463"/>
<organism evidence="2 3">
    <name type="scientific">Gloeothece verrucosa (strain PCC 7822)</name>
    <name type="common">Cyanothece sp. (strain PCC 7822)</name>
    <dbReference type="NCBI Taxonomy" id="497965"/>
    <lineage>
        <taxon>Bacteria</taxon>
        <taxon>Bacillati</taxon>
        <taxon>Cyanobacteriota</taxon>
        <taxon>Cyanophyceae</taxon>
        <taxon>Oscillatoriophycideae</taxon>
        <taxon>Chroococcales</taxon>
        <taxon>Aphanothecaceae</taxon>
        <taxon>Gloeothece</taxon>
        <taxon>Gloeothece verrucosa</taxon>
    </lineage>
</organism>
<feature type="region of interest" description="Disordered" evidence="1">
    <location>
        <begin position="90"/>
        <end position="110"/>
    </location>
</feature>
<protein>
    <submittedName>
        <fullName evidence="2">Uncharacterized protein</fullName>
    </submittedName>
</protein>
<dbReference type="AlphaFoldDB" id="E0U980"/>
<dbReference type="OrthoDB" id="582206at2"/>
<evidence type="ECO:0000313" key="3">
    <source>
        <dbReference type="Proteomes" id="UP000008206"/>
    </source>
</evidence>